<dbReference type="RefSeq" id="WP_377282959.1">
    <property type="nucleotide sequence ID" value="NZ_JBHRSI010000008.1"/>
</dbReference>
<proteinExistence type="predicted"/>
<reference evidence="5" key="1">
    <citation type="journal article" date="2019" name="Int. J. Syst. Evol. Microbiol.">
        <title>The Global Catalogue of Microorganisms (GCM) 10K type strain sequencing project: providing services to taxonomists for standard genome sequencing and annotation.</title>
        <authorList>
            <consortium name="The Broad Institute Genomics Platform"/>
            <consortium name="The Broad Institute Genome Sequencing Center for Infectious Disease"/>
            <person name="Wu L."/>
            <person name="Ma J."/>
        </authorList>
    </citation>
    <scope>NUCLEOTIDE SEQUENCE [LARGE SCALE GENOMIC DNA]</scope>
    <source>
        <strain evidence="5">DFY28</strain>
    </source>
</reference>
<dbReference type="PANTHER" id="PTHR12526:SF510">
    <property type="entry name" value="D-INOSITOL 3-PHOSPHATE GLYCOSYLTRANSFERASE"/>
    <property type="match status" value="1"/>
</dbReference>
<dbReference type="Proteomes" id="UP001597237">
    <property type="component" value="Unassembled WGS sequence"/>
</dbReference>
<keyword evidence="5" id="KW-1185">Reference proteome</keyword>
<sequence>MAPSRLAIYNPSAQVGLGKNPFGKDVANMGLWRALAQHGGFDQIDVLANARIDVAQISASLLDGRPSNTRFTTSTILDQRTAAAAGALVRGKAELADMAWLRRTAVGDKAYSLLGLVHTLAPPVIREYIAKSAFSPLHEWDALICTSPSVVQALSEMFDAVGDFAAERFGGARRPRPHLPLVPLGVDLAAMRAAADRPEARKRVRAGLGLGDDDVLVLWVGRLSFFEKAYPQPMFRAVEEAAKATGGKVVFQMAGWFPVEPRHRDVYRQAAEAYAPTVDVQFIDGNDRQLLADTWAAADVFISLVDNVQETFGITPIEAMAAGLPVVASDWDGYRYTIEHGVQGFLIPTLGPPPGGLGPSIAAPHLMLLSSYQNYVGTLAQHTAVHVGKAAEALAALIRSPELRRRMGEAGRERVRAHFDWAVVAGLYRELVEELGRVRAAAQAPQASMRMHPAKGDPFADFAHFASHVLGPQTRVRIREGASPADLDRAARVDLDGAYPAYRAGPGECAAMLGMLAGGASLSVAELTARFPPNRRASLELGLTWMAKIGIVDWLEPEA</sequence>
<dbReference type="PANTHER" id="PTHR12526">
    <property type="entry name" value="GLYCOSYLTRANSFERASE"/>
    <property type="match status" value="1"/>
</dbReference>
<organism evidence="4 5">
    <name type="scientific">Phenylobacterium terrae</name>
    <dbReference type="NCBI Taxonomy" id="2665495"/>
    <lineage>
        <taxon>Bacteria</taxon>
        <taxon>Pseudomonadati</taxon>
        <taxon>Pseudomonadota</taxon>
        <taxon>Alphaproteobacteria</taxon>
        <taxon>Caulobacterales</taxon>
        <taxon>Caulobacteraceae</taxon>
        <taxon>Phenylobacterium</taxon>
    </lineage>
</organism>
<accession>A0ABW4N328</accession>
<dbReference type="SUPFAM" id="SSF53756">
    <property type="entry name" value="UDP-Glycosyltransferase/glycogen phosphorylase"/>
    <property type="match status" value="1"/>
</dbReference>
<dbReference type="EMBL" id="JBHUEY010000001">
    <property type="protein sequence ID" value="MFD1783849.1"/>
    <property type="molecule type" value="Genomic_DNA"/>
</dbReference>
<feature type="domain" description="Glycosyl transferase family 1" evidence="3">
    <location>
        <begin position="203"/>
        <end position="348"/>
    </location>
</feature>
<name>A0ABW4N328_9CAUL</name>
<dbReference type="EC" id="2.4.-.-" evidence="4"/>
<protein>
    <submittedName>
        <fullName evidence="4">Glycosyltransferase family 4 protein</fullName>
        <ecNumber evidence="4">2.4.-.-</ecNumber>
    </submittedName>
</protein>
<dbReference type="Gene3D" id="3.40.50.2000">
    <property type="entry name" value="Glycogen Phosphorylase B"/>
    <property type="match status" value="1"/>
</dbReference>
<evidence type="ECO:0000259" key="3">
    <source>
        <dbReference type="Pfam" id="PF00534"/>
    </source>
</evidence>
<comment type="caution">
    <text evidence="4">The sequence shown here is derived from an EMBL/GenBank/DDBJ whole genome shotgun (WGS) entry which is preliminary data.</text>
</comment>
<gene>
    <name evidence="4" type="ORF">ACFSC0_10630</name>
</gene>
<dbReference type="CDD" id="cd03801">
    <property type="entry name" value="GT4_PimA-like"/>
    <property type="match status" value="1"/>
</dbReference>
<dbReference type="GO" id="GO:0016757">
    <property type="term" value="F:glycosyltransferase activity"/>
    <property type="evidence" value="ECO:0007669"/>
    <property type="project" value="UniProtKB-KW"/>
</dbReference>
<evidence type="ECO:0000256" key="2">
    <source>
        <dbReference type="ARBA" id="ARBA00022679"/>
    </source>
</evidence>
<dbReference type="Pfam" id="PF00534">
    <property type="entry name" value="Glycos_transf_1"/>
    <property type="match status" value="1"/>
</dbReference>
<evidence type="ECO:0000313" key="5">
    <source>
        <dbReference type="Proteomes" id="UP001597237"/>
    </source>
</evidence>
<keyword evidence="2 4" id="KW-0808">Transferase</keyword>
<dbReference type="InterPro" id="IPR001296">
    <property type="entry name" value="Glyco_trans_1"/>
</dbReference>
<keyword evidence="1 4" id="KW-0328">Glycosyltransferase</keyword>
<evidence type="ECO:0000313" key="4">
    <source>
        <dbReference type="EMBL" id="MFD1783849.1"/>
    </source>
</evidence>
<evidence type="ECO:0000256" key="1">
    <source>
        <dbReference type="ARBA" id="ARBA00022676"/>
    </source>
</evidence>